<dbReference type="SUPFAM" id="SSF53098">
    <property type="entry name" value="Ribonuclease H-like"/>
    <property type="match status" value="1"/>
</dbReference>
<keyword evidence="8" id="KW-1185">Reference proteome</keyword>
<reference evidence="8" key="1">
    <citation type="journal article" date="2019" name="Int. J. Syst. Evol. Microbiol.">
        <title>The Global Catalogue of Microorganisms (GCM) 10K type strain sequencing project: providing services to taxonomists for standard genome sequencing and annotation.</title>
        <authorList>
            <consortium name="The Broad Institute Genomics Platform"/>
            <consortium name="The Broad Institute Genome Sequencing Center for Infectious Disease"/>
            <person name="Wu L."/>
            <person name="Ma J."/>
        </authorList>
    </citation>
    <scope>NUCLEOTIDE SEQUENCE [LARGE SCALE GENOMIC DNA]</scope>
    <source>
        <strain evidence="8">JCM 10425</strain>
    </source>
</reference>
<evidence type="ECO:0000256" key="3">
    <source>
        <dbReference type="ARBA" id="ARBA00022722"/>
    </source>
</evidence>
<evidence type="ECO:0000313" key="8">
    <source>
        <dbReference type="Proteomes" id="UP001500967"/>
    </source>
</evidence>
<accession>A0ABP3ETM2</accession>
<comment type="function">
    <text evidence="5">Could be a nuclease involved in processing of the 5'-end of pre-16S rRNA.</text>
</comment>
<dbReference type="InterPro" id="IPR005227">
    <property type="entry name" value="YqgF"/>
</dbReference>
<dbReference type="HAMAP" id="MF_00651">
    <property type="entry name" value="Nuclease_YqgF"/>
    <property type="match status" value="1"/>
</dbReference>
<dbReference type="NCBIfam" id="TIGR00250">
    <property type="entry name" value="RNAse_H_YqgF"/>
    <property type="match status" value="1"/>
</dbReference>
<dbReference type="SMART" id="SM00732">
    <property type="entry name" value="YqgFc"/>
    <property type="match status" value="1"/>
</dbReference>
<dbReference type="Proteomes" id="UP001500967">
    <property type="component" value="Unassembled WGS sequence"/>
</dbReference>
<dbReference type="CDD" id="cd16964">
    <property type="entry name" value="YqgF"/>
    <property type="match status" value="1"/>
</dbReference>
<keyword evidence="3 5" id="KW-0540">Nuclease</keyword>
<comment type="subcellular location">
    <subcellularLocation>
        <location evidence="5">Cytoplasm</location>
    </subcellularLocation>
</comment>
<dbReference type="InterPro" id="IPR006641">
    <property type="entry name" value="YqgF/RNaseH-like_dom"/>
</dbReference>
<dbReference type="InterPro" id="IPR037027">
    <property type="entry name" value="YqgF/RNaseH-like_dom_sf"/>
</dbReference>
<evidence type="ECO:0000256" key="4">
    <source>
        <dbReference type="ARBA" id="ARBA00022801"/>
    </source>
</evidence>
<dbReference type="Pfam" id="PF03652">
    <property type="entry name" value="RuvX"/>
    <property type="match status" value="1"/>
</dbReference>
<evidence type="ECO:0000256" key="1">
    <source>
        <dbReference type="ARBA" id="ARBA00022490"/>
    </source>
</evidence>
<keyword evidence="2 5" id="KW-0690">Ribosome biogenesis</keyword>
<name>A0ABP3ETM2_9ACTN</name>
<dbReference type="InterPro" id="IPR012337">
    <property type="entry name" value="RNaseH-like_sf"/>
</dbReference>
<evidence type="ECO:0000313" key="7">
    <source>
        <dbReference type="EMBL" id="GAA0273939.1"/>
    </source>
</evidence>
<comment type="caution">
    <text evidence="7">The sequence shown here is derived from an EMBL/GenBank/DDBJ whole genome shotgun (WGS) entry which is preliminary data.</text>
</comment>
<proteinExistence type="inferred from homology"/>
<feature type="domain" description="YqgF/RNase H-like" evidence="6">
    <location>
        <begin position="13"/>
        <end position="119"/>
    </location>
</feature>
<dbReference type="PANTHER" id="PTHR33317:SF4">
    <property type="entry name" value="POLYNUCLEOTIDYL TRANSFERASE, RIBONUCLEASE H-LIKE SUPERFAMILY PROTEIN"/>
    <property type="match status" value="1"/>
</dbReference>
<comment type="similarity">
    <text evidence="5">Belongs to the YqgF HJR family.</text>
</comment>
<dbReference type="PANTHER" id="PTHR33317">
    <property type="entry name" value="POLYNUCLEOTIDYL TRANSFERASE, RIBONUCLEASE H-LIKE SUPERFAMILY PROTEIN"/>
    <property type="match status" value="1"/>
</dbReference>
<dbReference type="EMBL" id="BAAAGX010000033">
    <property type="protein sequence ID" value="GAA0273939.1"/>
    <property type="molecule type" value="Genomic_DNA"/>
</dbReference>
<evidence type="ECO:0000256" key="5">
    <source>
        <dbReference type="HAMAP-Rule" id="MF_00651"/>
    </source>
</evidence>
<gene>
    <name evidence="7" type="primary">ruvX</name>
    <name evidence="7" type="ORF">GCM10009539_71850</name>
</gene>
<evidence type="ECO:0000259" key="6">
    <source>
        <dbReference type="SMART" id="SM00732"/>
    </source>
</evidence>
<evidence type="ECO:0000256" key="2">
    <source>
        <dbReference type="ARBA" id="ARBA00022517"/>
    </source>
</evidence>
<organism evidence="7 8">
    <name type="scientific">Cryptosporangium japonicum</name>
    <dbReference type="NCBI Taxonomy" id="80872"/>
    <lineage>
        <taxon>Bacteria</taxon>
        <taxon>Bacillati</taxon>
        <taxon>Actinomycetota</taxon>
        <taxon>Actinomycetes</taxon>
        <taxon>Cryptosporangiales</taxon>
        <taxon>Cryptosporangiaceae</taxon>
        <taxon>Cryptosporangium</taxon>
    </lineage>
</organism>
<dbReference type="EC" id="3.1.-.-" evidence="5"/>
<dbReference type="Gene3D" id="3.30.420.140">
    <property type="entry name" value="YqgF/RNase H-like domain"/>
    <property type="match status" value="1"/>
</dbReference>
<keyword evidence="1 5" id="KW-0963">Cytoplasm</keyword>
<sequence>MEALSGFTPVKRGVRIGVDVGSVRVGVAASDPSGILASPVETVRRDQRSGTDLDRIVALVAEYEAIEVVVGLPRSLSGAEGAAAVAAREYAALLAERLGDSPHPVPVELSDERLTTVIAGRTLSQRGVRGKKHRAVVDQAAAVLILQAWLDAERSADQP</sequence>
<protein>
    <recommendedName>
        <fullName evidence="5">Putative pre-16S rRNA nuclease</fullName>
        <ecNumber evidence="5">3.1.-.-</ecNumber>
    </recommendedName>
</protein>
<keyword evidence="4 5" id="KW-0378">Hydrolase</keyword>